<keyword evidence="8 13" id="KW-1133">Transmembrane helix</keyword>
<dbReference type="HAMAP" id="MF_01810">
    <property type="entry name" value="YidC_type1"/>
    <property type="match status" value="1"/>
</dbReference>
<dbReference type="PANTHER" id="PTHR12428">
    <property type="entry name" value="OXA1"/>
    <property type="match status" value="1"/>
</dbReference>
<keyword evidence="18" id="KW-1185">Reference proteome</keyword>
<proteinExistence type="inferred from homology"/>
<feature type="transmembrane region" description="Helical" evidence="13">
    <location>
        <begin position="362"/>
        <end position="381"/>
    </location>
</feature>
<evidence type="ECO:0000256" key="2">
    <source>
        <dbReference type="ARBA" id="ARBA00010527"/>
    </source>
</evidence>
<feature type="domain" description="Membrane insertase YidC N-terminal" evidence="16">
    <location>
        <begin position="75"/>
        <end position="350"/>
    </location>
</feature>
<comment type="subunit">
    <text evidence="13">Interacts with the Sec translocase complex via SecD. Specifically interacts with transmembrane segments of nascent integral membrane proteins during membrane integration.</text>
</comment>
<feature type="compositionally biased region" description="Low complexity" evidence="14">
    <location>
        <begin position="35"/>
        <end position="54"/>
    </location>
</feature>
<accession>A0A317MZK9</accession>
<protein>
    <recommendedName>
        <fullName evidence="3 13">Membrane protein insertase YidC</fullName>
    </recommendedName>
    <alternativeName>
        <fullName evidence="12 13">Foldase YidC</fullName>
    </alternativeName>
    <alternativeName>
        <fullName evidence="11 13">Membrane integrase YidC</fullName>
    </alternativeName>
    <alternativeName>
        <fullName evidence="13">Membrane protein YidC</fullName>
    </alternativeName>
</protein>
<reference evidence="17 18" key="1">
    <citation type="submission" date="2018-05" db="EMBL/GenBank/DDBJ databases">
        <title>Genomic Encyclopedia of Type Strains, Phase IV (KMG-IV): sequencing the most valuable type-strain genomes for metagenomic binning, comparative biology and taxonomic classification.</title>
        <authorList>
            <person name="Goeker M."/>
        </authorList>
    </citation>
    <scope>NUCLEOTIDE SEQUENCE [LARGE SCALE GENOMIC DNA]</scope>
    <source>
        <strain evidence="17 18">DSM 23606</strain>
    </source>
</reference>
<evidence type="ECO:0000313" key="18">
    <source>
        <dbReference type="Proteomes" id="UP000246569"/>
    </source>
</evidence>
<evidence type="ECO:0000256" key="8">
    <source>
        <dbReference type="ARBA" id="ARBA00022989"/>
    </source>
</evidence>
<evidence type="ECO:0000259" key="15">
    <source>
        <dbReference type="Pfam" id="PF02096"/>
    </source>
</evidence>
<feature type="transmembrane region" description="Helical" evidence="13">
    <location>
        <begin position="501"/>
        <end position="526"/>
    </location>
</feature>
<dbReference type="NCBIfam" id="TIGR03592">
    <property type="entry name" value="yidC_oxa1_cterm"/>
    <property type="match status" value="1"/>
</dbReference>
<dbReference type="Proteomes" id="UP000246569">
    <property type="component" value="Unassembled WGS sequence"/>
</dbReference>
<dbReference type="InterPro" id="IPR019998">
    <property type="entry name" value="Membr_insert_YidC"/>
</dbReference>
<evidence type="ECO:0000256" key="9">
    <source>
        <dbReference type="ARBA" id="ARBA00023136"/>
    </source>
</evidence>
<dbReference type="InterPro" id="IPR028053">
    <property type="entry name" value="Membr_insert_YidC_N"/>
</dbReference>
<comment type="caution">
    <text evidence="17">The sequence shown here is derived from an EMBL/GenBank/DDBJ whole genome shotgun (WGS) entry which is preliminary data.</text>
</comment>
<dbReference type="InterPro" id="IPR038221">
    <property type="entry name" value="YidC_periplasmic_sf"/>
</dbReference>
<dbReference type="EMBL" id="QGTJ01000002">
    <property type="protein sequence ID" value="PWV64821.1"/>
    <property type="molecule type" value="Genomic_DNA"/>
</dbReference>
<dbReference type="Gene3D" id="2.70.98.90">
    <property type="match status" value="1"/>
</dbReference>
<dbReference type="NCBIfam" id="TIGR03593">
    <property type="entry name" value="yidC_nterm"/>
    <property type="match status" value="1"/>
</dbReference>
<evidence type="ECO:0000256" key="13">
    <source>
        <dbReference type="HAMAP-Rule" id="MF_01810"/>
    </source>
</evidence>
<keyword evidence="7 13" id="KW-0653">Protein transport</keyword>
<dbReference type="GO" id="GO:0015031">
    <property type="term" value="P:protein transport"/>
    <property type="evidence" value="ECO:0007669"/>
    <property type="project" value="UniProtKB-KW"/>
</dbReference>
<dbReference type="GO" id="GO:0051205">
    <property type="term" value="P:protein insertion into membrane"/>
    <property type="evidence" value="ECO:0007669"/>
    <property type="project" value="TreeGrafter"/>
</dbReference>
<dbReference type="AlphaFoldDB" id="A0A317MZK9"/>
<evidence type="ECO:0000256" key="4">
    <source>
        <dbReference type="ARBA" id="ARBA00022448"/>
    </source>
</evidence>
<evidence type="ECO:0000256" key="7">
    <source>
        <dbReference type="ARBA" id="ARBA00022927"/>
    </source>
</evidence>
<dbReference type="PANTHER" id="PTHR12428:SF65">
    <property type="entry name" value="CYTOCHROME C OXIDASE ASSEMBLY PROTEIN COX18, MITOCHONDRIAL"/>
    <property type="match status" value="1"/>
</dbReference>
<name>A0A317MZK9_9GAMM</name>
<evidence type="ECO:0000256" key="11">
    <source>
        <dbReference type="ARBA" id="ARBA00033245"/>
    </source>
</evidence>
<evidence type="ECO:0000256" key="5">
    <source>
        <dbReference type="ARBA" id="ARBA00022475"/>
    </source>
</evidence>
<keyword evidence="5 13" id="KW-1003">Cell membrane</keyword>
<feature type="transmembrane region" description="Helical" evidence="13">
    <location>
        <begin position="425"/>
        <end position="448"/>
    </location>
</feature>
<evidence type="ECO:0000259" key="16">
    <source>
        <dbReference type="Pfam" id="PF14849"/>
    </source>
</evidence>
<comment type="subcellular location">
    <subcellularLocation>
        <location evidence="1">Cell inner membrane</location>
        <topology evidence="1">Multi-pass membrane protein</topology>
    </subcellularLocation>
    <subcellularLocation>
        <location evidence="13">Cell membrane</location>
        <topology evidence="13">Multi-pass membrane protein</topology>
    </subcellularLocation>
</comment>
<dbReference type="Pfam" id="PF14849">
    <property type="entry name" value="YidC_periplas"/>
    <property type="match status" value="1"/>
</dbReference>
<dbReference type="PRINTS" id="PR00701">
    <property type="entry name" value="60KDINNERMP"/>
</dbReference>
<dbReference type="NCBIfam" id="NF002353">
    <property type="entry name" value="PRK01318.1-4"/>
    <property type="match status" value="1"/>
</dbReference>
<dbReference type="NCBIfam" id="NF002352">
    <property type="entry name" value="PRK01318.1-3"/>
    <property type="match status" value="1"/>
</dbReference>
<dbReference type="Pfam" id="PF02096">
    <property type="entry name" value="60KD_IMP"/>
    <property type="match status" value="1"/>
</dbReference>
<comment type="caution">
    <text evidence="13">Lacks conserved residue(s) required for the propagation of feature annotation.</text>
</comment>
<organism evidence="17 18">
    <name type="scientific">Plasticicumulans acidivorans</name>
    <dbReference type="NCBI Taxonomy" id="886464"/>
    <lineage>
        <taxon>Bacteria</taxon>
        <taxon>Pseudomonadati</taxon>
        <taxon>Pseudomonadota</taxon>
        <taxon>Gammaproteobacteria</taxon>
        <taxon>Candidatus Competibacteraceae</taxon>
        <taxon>Plasticicumulans</taxon>
    </lineage>
</organism>
<dbReference type="CDD" id="cd19961">
    <property type="entry name" value="EcYidC-like_peri"/>
    <property type="match status" value="1"/>
</dbReference>
<dbReference type="GO" id="GO:0032977">
    <property type="term" value="F:membrane insertase activity"/>
    <property type="evidence" value="ECO:0007669"/>
    <property type="project" value="InterPro"/>
</dbReference>
<feature type="region of interest" description="Disordered" evidence="14">
    <location>
        <begin position="33"/>
        <end position="71"/>
    </location>
</feature>
<evidence type="ECO:0000256" key="12">
    <source>
        <dbReference type="ARBA" id="ARBA00033342"/>
    </source>
</evidence>
<evidence type="ECO:0000256" key="10">
    <source>
        <dbReference type="ARBA" id="ARBA00023186"/>
    </source>
</evidence>
<dbReference type="GO" id="GO:0005886">
    <property type="term" value="C:plasma membrane"/>
    <property type="evidence" value="ECO:0007669"/>
    <property type="project" value="UniProtKB-SubCell"/>
</dbReference>
<keyword evidence="4 13" id="KW-0813">Transport</keyword>
<dbReference type="PRINTS" id="PR01900">
    <property type="entry name" value="YIDCPROTEIN"/>
</dbReference>
<dbReference type="CDD" id="cd20070">
    <property type="entry name" value="5TM_YidC_Alb3"/>
    <property type="match status" value="1"/>
</dbReference>
<comment type="similarity">
    <text evidence="2 13">Belongs to the OXA1/ALB3/YidC family. Type 1 subfamily.</text>
</comment>
<sequence length="552" mass="61164">MENQRLLLVLALGFVSFLIWEAWIGEHTPKPAPAPTVAAAPAEAGSAPRDVPVAPEAPPPPGAARQGSVLPEGTRIHVQTDVYDIELDTTGGDLRHVGLRRYPESVQHKDIPFVLMRDSGGEVFVAQSGLRASSGSAPDHYAVFQADKTDYTLADGQDQLNVQLHWTGPDGVKVTKTYTFHRGSYVIDLTQTVDNTSAEEWRGVAYQQLQRQAPASKGSHIGSTYTYTGGVLSTAEKNYEKLSFDDMTKTPLDRTVTGGWAAMIQHYFVGALVPDQTQTGTYYSLAAGNERFVLGRSGPLTTVPAGGSTTFSSKLYVGPKLQDVMAKVAPHLELTVDYGKLTIIAEPLFWALRHIHSLLGNWGWSIIILTVLIKAAFYKLSETSYRSMANMRKLAPKLQSLKERYGDDKQKLNQAMMEMYRTEKVNPLGGCLPIVVQIPVFIALYWMLLESVELRQAPFMGWIVDLSQQDPYYVLPLIMGVTMFIQQKLSPAPPDPMQAKIMMAMPIIFTFMFLWFPSGLVLYWVVNNTLSITQQYIITRRIEAGEQKKAAA</sequence>
<dbReference type="InterPro" id="IPR047196">
    <property type="entry name" value="YidC_ALB_C"/>
</dbReference>
<dbReference type="InterPro" id="IPR001708">
    <property type="entry name" value="YidC/ALB3/OXA1/COX18"/>
</dbReference>
<evidence type="ECO:0000256" key="3">
    <source>
        <dbReference type="ARBA" id="ARBA00015325"/>
    </source>
</evidence>
<keyword evidence="6 13" id="KW-0812">Transmembrane</keyword>
<feature type="domain" description="Membrane insertase YidC/Oxa/ALB C-terminal" evidence="15">
    <location>
        <begin position="362"/>
        <end position="540"/>
    </location>
</feature>
<dbReference type="OrthoDB" id="9780552at2"/>
<keyword evidence="9 13" id="KW-0472">Membrane</keyword>
<dbReference type="InterPro" id="IPR028055">
    <property type="entry name" value="YidC/Oxa/ALB_C"/>
</dbReference>
<evidence type="ECO:0000256" key="1">
    <source>
        <dbReference type="ARBA" id="ARBA00004429"/>
    </source>
</evidence>
<keyword evidence="10 13" id="KW-0143">Chaperone</keyword>
<evidence type="ECO:0000256" key="14">
    <source>
        <dbReference type="SAM" id="MobiDB-lite"/>
    </source>
</evidence>
<evidence type="ECO:0000313" key="17">
    <source>
        <dbReference type="EMBL" id="PWV64821.1"/>
    </source>
</evidence>
<comment type="function">
    <text evidence="13">Required for the insertion and/or proper folding and/or complex formation of integral membrane proteins into the membrane. Involved in integration of membrane proteins that insert both dependently and independently of the Sec translocase complex, as well as at least some lipoproteins. Aids folding of multispanning membrane proteins.</text>
</comment>
<gene>
    <name evidence="13" type="primary">yidC</name>
    <name evidence="17" type="ORF">C7443_102474</name>
</gene>
<evidence type="ECO:0000256" key="6">
    <source>
        <dbReference type="ARBA" id="ARBA00022692"/>
    </source>
</evidence>